<reference evidence="8" key="1">
    <citation type="submission" date="2022-12" db="EMBL/GenBank/DDBJ databases">
        <authorList>
            <person name="Petersen C."/>
        </authorList>
    </citation>
    <scope>NUCLEOTIDE SEQUENCE</scope>
    <source>
        <strain evidence="8">IBT 16125</strain>
    </source>
</reference>
<reference evidence="8" key="2">
    <citation type="journal article" date="2023" name="IMA Fungus">
        <title>Comparative genomic study of the Penicillium genus elucidates a diverse pangenome and 15 lateral gene transfer events.</title>
        <authorList>
            <person name="Petersen C."/>
            <person name="Sorensen T."/>
            <person name="Nielsen M.R."/>
            <person name="Sondergaard T.E."/>
            <person name="Sorensen J.L."/>
            <person name="Fitzpatrick D.A."/>
            <person name="Frisvad J.C."/>
            <person name="Nielsen K.L."/>
        </authorList>
    </citation>
    <scope>NUCLEOTIDE SEQUENCE</scope>
    <source>
        <strain evidence="8">IBT 16125</strain>
    </source>
</reference>
<dbReference type="GeneID" id="81597304"/>
<evidence type="ECO:0000256" key="6">
    <source>
        <dbReference type="ARBA" id="ARBA00048348"/>
    </source>
</evidence>
<dbReference type="EMBL" id="JAPVEA010000003">
    <property type="protein sequence ID" value="KAJ5456095.1"/>
    <property type="molecule type" value="Genomic_DNA"/>
</dbReference>
<comment type="catalytic activity">
    <reaction evidence="6">
        <text>hydrogencarbonate + H(+) = CO2 + H2O</text>
        <dbReference type="Rhea" id="RHEA:10748"/>
        <dbReference type="ChEBI" id="CHEBI:15377"/>
        <dbReference type="ChEBI" id="CHEBI:15378"/>
        <dbReference type="ChEBI" id="CHEBI:16526"/>
        <dbReference type="ChEBI" id="CHEBI:17544"/>
        <dbReference type="EC" id="4.2.1.1"/>
    </reaction>
</comment>
<sequence>MKSHNDIPLKLLEIRLLYILVNIDACDHPHAPPRFGAVTPLFQGIAVVGFNIQLSESVYSTPLFCSVFDHLDDISSPGTSTETGTLDFSGLVAHLNEYAIYQYSGSLTTPPCTEGVAWYVSAEPLALDVRSYNRIKRVLKFNSRYTQNALGRDNLLEIAAAMLN</sequence>
<dbReference type="InterPro" id="IPR001148">
    <property type="entry name" value="CA_dom"/>
</dbReference>
<dbReference type="GO" id="GO:0008270">
    <property type="term" value="F:zinc ion binding"/>
    <property type="evidence" value="ECO:0007669"/>
    <property type="project" value="InterPro"/>
</dbReference>
<feature type="domain" description="Alpha-carbonic anhydrase" evidence="7">
    <location>
        <begin position="1"/>
        <end position="164"/>
    </location>
</feature>
<dbReference type="PANTHER" id="PTHR18952">
    <property type="entry name" value="CARBONIC ANHYDRASE"/>
    <property type="match status" value="1"/>
</dbReference>
<dbReference type="InterPro" id="IPR023561">
    <property type="entry name" value="Carbonic_anhydrase_a-class"/>
</dbReference>
<evidence type="ECO:0000256" key="4">
    <source>
        <dbReference type="ARBA" id="ARBA00022833"/>
    </source>
</evidence>
<dbReference type="SMART" id="SM01057">
    <property type="entry name" value="Carb_anhydrase"/>
    <property type="match status" value="1"/>
</dbReference>
<evidence type="ECO:0000256" key="2">
    <source>
        <dbReference type="ARBA" id="ARBA00012925"/>
    </source>
</evidence>
<accession>A0AAD6CCL7</accession>
<keyword evidence="9" id="KW-1185">Reference proteome</keyword>
<evidence type="ECO:0000256" key="3">
    <source>
        <dbReference type="ARBA" id="ARBA00022723"/>
    </source>
</evidence>
<dbReference type="SUPFAM" id="SSF51069">
    <property type="entry name" value="Carbonic anhydrase"/>
    <property type="match status" value="1"/>
</dbReference>
<dbReference type="Gene3D" id="3.10.200.10">
    <property type="entry name" value="Alpha carbonic anhydrase"/>
    <property type="match status" value="1"/>
</dbReference>
<protein>
    <recommendedName>
        <fullName evidence="2">carbonic anhydrase</fullName>
        <ecNumber evidence="2">4.2.1.1</ecNumber>
    </recommendedName>
</protein>
<gene>
    <name evidence="8" type="ORF">N7458_003678</name>
</gene>
<evidence type="ECO:0000256" key="1">
    <source>
        <dbReference type="ARBA" id="ARBA00010718"/>
    </source>
</evidence>
<dbReference type="PROSITE" id="PS51144">
    <property type="entry name" value="ALPHA_CA_2"/>
    <property type="match status" value="1"/>
</dbReference>
<organism evidence="8 9">
    <name type="scientific">Penicillium daleae</name>
    <dbReference type="NCBI Taxonomy" id="63821"/>
    <lineage>
        <taxon>Eukaryota</taxon>
        <taxon>Fungi</taxon>
        <taxon>Dikarya</taxon>
        <taxon>Ascomycota</taxon>
        <taxon>Pezizomycotina</taxon>
        <taxon>Eurotiomycetes</taxon>
        <taxon>Eurotiomycetidae</taxon>
        <taxon>Eurotiales</taxon>
        <taxon>Aspergillaceae</taxon>
        <taxon>Penicillium</taxon>
    </lineage>
</organism>
<evidence type="ECO:0000259" key="7">
    <source>
        <dbReference type="PROSITE" id="PS51144"/>
    </source>
</evidence>
<comment type="caution">
    <text evidence="8">The sequence shown here is derived from an EMBL/GenBank/DDBJ whole genome shotgun (WGS) entry which is preliminary data.</text>
</comment>
<keyword evidence="3" id="KW-0479">Metal-binding</keyword>
<dbReference type="RefSeq" id="XP_056768468.1">
    <property type="nucleotide sequence ID" value="XM_056907061.1"/>
</dbReference>
<comment type="similarity">
    <text evidence="1">Belongs to the alpha-carbonic anhydrase family.</text>
</comment>
<evidence type="ECO:0000256" key="5">
    <source>
        <dbReference type="ARBA" id="ARBA00023239"/>
    </source>
</evidence>
<dbReference type="GO" id="GO:0004089">
    <property type="term" value="F:carbonate dehydratase activity"/>
    <property type="evidence" value="ECO:0007669"/>
    <property type="project" value="UniProtKB-EC"/>
</dbReference>
<dbReference type="Pfam" id="PF00194">
    <property type="entry name" value="Carb_anhydrase"/>
    <property type="match status" value="1"/>
</dbReference>
<dbReference type="Proteomes" id="UP001213681">
    <property type="component" value="Unassembled WGS sequence"/>
</dbReference>
<evidence type="ECO:0000313" key="8">
    <source>
        <dbReference type="EMBL" id="KAJ5456095.1"/>
    </source>
</evidence>
<keyword evidence="4" id="KW-0862">Zinc</keyword>
<dbReference type="InterPro" id="IPR036398">
    <property type="entry name" value="CA_dom_sf"/>
</dbReference>
<evidence type="ECO:0000313" key="9">
    <source>
        <dbReference type="Proteomes" id="UP001213681"/>
    </source>
</evidence>
<dbReference type="EC" id="4.2.1.1" evidence="2"/>
<proteinExistence type="inferred from homology"/>
<keyword evidence="5" id="KW-0456">Lyase</keyword>
<dbReference type="PANTHER" id="PTHR18952:SF265">
    <property type="entry name" value="CARBONIC ANHYDRASE"/>
    <property type="match status" value="1"/>
</dbReference>
<name>A0AAD6CCL7_9EURO</name>
<dbReference type="AlphaFoldDB" id="A0AAD6CCL7"/>